<keyword evidence="3 5" id="KW-0378">Hydrolase</keyword>
<dbReference type="Proteomes" id="UP001057134">
    <property type="component" value="Chromosome"/>
</dbReference>
<feature type="domain" description="Amidohydrolase-related" evidence="6">
    <location>
        <begin position="46"/>
        <end position="370"/>
    </location>
</feature>
<keyword evidence="2" id="KW-0479">Metal-binding</keyword>
<reference evidence="7" key="1">
    <citation type="submission" date="2018-02" db="EMBL/GenBank/DDBJ databases">
        <authorList>
            <person name="Kim S.-K."/>
            <person name="Jung H.-I."/>
            <person name="Lee S.-W."/>
        </authorList>
    </citation>
    <scope>NUCLEOTIDE SEQUENCE</scope>
    <source>
        <strain evidence="7">SK3146</strain>
    </source>
</reference>
<evidence type="ECO:0000313" key="8">
    <source>
        <dbReference type="Proteomes" id="UP001057134"/>
    </source>
</evidence>
<dbReference type="EMBL" id="CP027059">
    <property type="protein sequence ID" value="UQZ85645.1"/>
    <property type="molecule type" value="Genomic_DNA"/>
</dbReference>
<sequence length="398" mass="42774">MPRSVTKVNGIHYKTKQPVTIHIEHGRIQSLHPLDAEIRQAALPWVAPGLVDLQINGYFGADFNTIPIAEGAVERATRGLWRQGVTTYFPTVITNGDAEIEQAMRSIAAACAADPVSAAAAPGIHLEGPFISPEDGPRGAHDRSFTKAPDWPLFQRWQEAAQGRIKIVTLSPEWPGSAEFIERCVEQGVIVSIGHTAASPEQIAEAVQAGARMSTHLGNGAHLSLPRHPNYIWEQLSRDELAACVIADGFHLPDSVLKVTLRAKGEKALLVSDAVYLSGMEPGLYENHIGGRVVLTPEGRLHLAEHPGLLAGSAQLLPWGISHLLDSGLAELDTAWEMASLRPSALLNLPSQSGLAPGAPADLVLFELKRPQGVKIIQTYKLGERVFDSASPAKEANA</sequence>
<dbReference type="Gene3D" id="3.20.20.140">
    <property type="entry name" value="Metal-dependent hydrolases"/>
    <property type="match status" value="1"/>
</dbReference>
<evidence type="ECO:0000259" key="6">
    <source>
        <dbReference type="Pfam" id="PF01979"/>
    </source>
</evidence>
<dbReference type="EC" id="3.5.1.25" evidence="7"/>
<dbReference type="PANTHER" id="PTHR11113">
    <property type="entry name" value="N-ACETYLGLUCOSAMINE-6-PHOSPHATE DEACETYLASE"/>
    <property type="match status" value="1"/>
</dbReference>
<dbReference type="InterPro" id="IPR032466">
    <property type="entry name" value="Metal_Hydrolase"/>
</dbReference>
<gene>
    <name evidence="7" type="primary">nagA_3</name>
    <name evidence="7" type="ORF">SK3146_04934</name>
</gene>
<keyword evidence="4 5" id="KW-0119">Carbohydrate metabolism</keyword>
<name>A0ABY4RUY3_9BACL</name>
<evidence type="ECO:0000256" key="1">
    <source>
        <dbReference type="ARBA" id="ARBA00010716"/>
    </source>
</evidence>
<organism evidence="7 8">
    <name type="scientific">Paenibacillus konkukensis</name>
    <dbReference type="NCBI Taxonomy" id="2020716"/>
    <lineage>
        <taxon>Bacteria</taxon>
        <taxon>Bacillati</taxon>
        <taxon>Bacillota</taxon>
        <taxon>Bacilli</taxon>
        <taxon>Bacillales</taxon>
        <taxon>Paenibacillaceae</taxon>
        <taxon>Paenibacillus</taxon>
    </lineage>
</organism>
<dbReference type="InterPro" id="IPR003764">
    <property type="entry name" value="GlcNAc_6-P_deAcase"/>
</dbReference>
<evidence type="ECO:0000313" key="7">
    <source>
        <dbReference type="EMBL" id="UQZ85645.1"/>
    </source>
</evidence>
<keyword evidence="8" id="KW-1185">Reference proteome</keyword>
<dbReference type="RefSeq" id="WP_249861256.1">
    <property type="nucleotide sequence ID" value="NZ_CP027059.1"/>
</dbReference>
<dbReference type="SUPFAM" id="SSF51556">
    <property type="entry name" value="Metallo-dependent hydrolases"/>
    <property type="match status" value="1"/>
</dbReference>
<evidence type="ECO:0000256" key="2">
    <source>
        <dbReference type="ARBA" id="ARBA00022723"/>
    </source>
</evidence>
<protein>
    <submittedName>
        <fullName evidence="7">N-acetylglucosamine-6-phosphate deacetylase</fullName>
        <ecNumber evidence="7">3.5.1.25</ecNumber>
    </submittedName>
</protein>
<dbReference type="InterPro" id="IPR011059">
    <property type="entry name" value="Metal-dep_hydrolase_composite"/>
</dbReference>
<evidence type="ECO:0000256" key="4">
    <source>
        <dbReference type="ARBA" id="ARBA00023277"/>
    </source>
</evidence>
<reference evidence="7" key="2">
    <citation type="journal article" date="2021" name="J Anim Sci Technol">
        <title>Complete genome sequence of Paenibacillus konkukensis sp. nov. SK3146 as a potential probiotic strain.</title>
        <authorList>
            <person name="Jung H.I."/>
            <person name="Park S."/>
            <person name="Niu K.M."/>
            <person name="Lee S.W."/>
            <person name="Kothari D."/>
            <person name="Yi K.J."/>
            <person name="Kim S.K."/>
        </authorList>
    </citation>
    <scope>NUCLEOTIDE SEQUENCE</scope>
    <source>
        <strain evidence="7">SK3146</strain>
    </source>
</reference>
<evidence type="ECO:0000256" key="5">
    <source>
        <dbReference type="PIRNR" id="PIRNR038994"/>
    </source>
</evidence>
<proteinExistence type="inferred from homology"/>
<evidence type="ECO:0000256" key="3">
    <source>
        <dbReference type="ARBA" id="ARBA00022801"/>
    </source>
</evidence>
<dbReference type="SUPFAM" id="SSF51338">
    <property type="entry name" value="Composite domain of metallo-dependent hydrolases"/>
    <property type="match status" value="1"/>
</dbReference>
<accession>A0ABY4RUY3</accession>
<dbReference type="Pfam" id="PF01979">
    <property type="entry name" value="Amidohydro_1"/>
    <property type="match status" value="1"/>
</dbReference>
<dbReference type="PIRSF" id="PIRSF038994">
    <property type="entry name" value="NagA"/>
    <property type="match status" value="1"/>
</dbReference>
<comment type="similarity">
    <text evidence="1 5">Belongs to the metallo-dependent hydrolases superfamily. NagA family.</text>
</comment>
<dbReference type="InterPro" id="IPR006680">
    <property type="entry name" value="Amidohydro-rel"/>
</dbReference>
<dbReference type="PANTHER" id="PTHR11113:SF14">
    <property type="entry name" value="N-ACETYLGLUCOSAMINE-6-PHOSPHATE DEACETYLASE"/>
    <property type="match status" value="1"/>
</dbReference>
<dbReference type="GO" id="GO:0008448">
    <property type="term" value="F:N-acetylglucosamine-6-phosphate deacetylase activity"/>
    <property type="evidence" value="ECO:0007669"/>
    <property type="project" value="UniProtKB-EC"/>
</dbReference>